<keyword evidence="1" id="KW-0472">Membrane</keyword>
<evidence type="ECO:0000313" key="2">
    <source>
        <dbReference type="EMBL" id="MBY0206567.1"/>
    </source>
</evidence>
<name>A0ABS7KQX7_9BACL</name>
<keyword evidence="3" id="KW-1185">Reference proteome</keyword>
<sequence length="201" mass="23577">MKKNIGIIVLTVGLIISLFYNFQLKGYKEFQERDYNLKLNHGFQIGIKESINNLDVIIKTLKDESPKEQVIQSLVELLVSLKVGEEAFTFLNTDFQENGQASSYLIYNTFRDFYVYAKVELMGDIASNRLSLDPDSRNQLANDIGILKKDLEYIDSQFNEEVLKDQSPKWIEDKWKELVTELLNQHPDFKLYERMKMKYNL</sequence>
<dbReference type="EMBL" id="JACLIC010000046">
    <property type="protein sequence ID" value="MBY0206567.1"/>
    <property type="molecule type" value="Genomic_DNA"/>
</dbReference>
<organism evidence="2 3">
    <name type="scientific">Paenibacillus cucumis</name>
    <name type="common">ex Kampfer et al. 2016</name>
    <dbReference type="NCBI Taxonomy" id="1776858"/>
    <lineage>
        <taxon>Bacteria</taxon>
        <taxon>Bacillati</taxon>
        <taxon>Bacillota</taxon>
        <taxon>Bacilli</taxon>
        <taxon>Bacillales</taxon>
        <taxon>Paenibacillaceae</taxon>
        <taxon>Paenibacillus</taxon>
    </lineage>
</organism>
<comment type="caution">
    <text evidence="2">The sequence shown here is derived from an EMBL/GenBank/DDBJ whole genome shotgun (WGS) entry which is preliminary data.</text>
</comment>
<evidence type="ECO:0000256" key="1">
    <source>
        <dbReference type="SAM" id="Phobius"/>
    </source>
</evidence>
<proteinExistence type="predicted"/>
<dbReference type="Proteomes" id="UP000706031">
    <property type="component" value="Unassembled WGS sequence"/>
</dbReference>
<feature type="transmembrane region" description="Helical" evidence="1">
    <location>
        <begin position="6"/>
        <end position="24"/>
    </location>
</feature>
<reference evidence="2 3" key="1">
    <citation type="submission" date="2020-08" db="EMBL/GenBank/DDBJ databases">
        <title>Fungal Genomes of the International Space Station.</title>
        <authorList>
            <person name="Seuylemezian A."/>
            <person name="Singh N.K."/>
            <person name="Wood J."/>
            <person name="Venkateswaran K."/>
        </authorList>
    </citation>
    <scope>NUCLEOTIDE SEQUENCE [LARGE SCALE GENOMIC DNA]</scope>
    <source>
        <strain evidence="2 3">S/N-304-OC-R4</strain>
    </source>
</reference>
<keyword evidence="1" id="KW-0812">Transmembrane</keyword>
<accession>A0ABS7KQX7</accession>
<protein>
    <submittedName>
        <fullName evidence="2">Oxidoreductase</fullName>
    </submittedName>
</protein>
<dbReference type="RefSeq" id="WP_221791054.1">
    <property type="nucleotide sequence ID" value="NZ_JACLIC010000046.1"/>
</dbReference>
<keyword evidence="1" id="KW-1133">Transmembrane helix</keyword>
<gene>
    <name evidence="2" type="ORF">H7T88_25415</name>
</gene>
<evidence type="ECO:0000313" key="3">
    <source>
        <dbReference type="Proteomes" id="UP000706031"/>
    </source>
</evidence>